<evidence type="ECO:0000256" key="1">
    <source>
        <dbReference type="SAM" id="Phobius"/>
    </source>
</evidence>
<feature type="transmembrane region" description="Helical" evidence="1">
    <location>
        <begin position="37"/>
        <end position="65"/>
    </location>
</feature>
<name>A0A846MLL1_9BACL</name>
<evidence type="ECO:0000313" key="3">
    <source>
        <dbReference type="Proteomes" id="UP000532769"/>
    </source>
</evidence>
<dbReference type="Proteomes" id="UP000532769">
    <property type="component" value="Unassembled WGS sequence"/>
</dbReference>
<keyword evidence="1" id="KW-0812">Transmembrane</keyword>
<comment type="caution">
    <text evidence="2">The sequence shown here is derived from an EMBL/GenBank/DDBJ whole genome shotgun (WGS) entry which is preliminary data.</text>
</comment>
<reference evidence="2 3" key="1">
    <citation type="submission" date="2020-03" db="EMBL/GenBank/DDBJ databases">
        <title>Genomic Encyclopedia of Archaeal and Bacterial Type Strains, Phase II (KMG-II): from individual species to whole genera.</title>
        <authorList>
            <person name="Goeker M."/>
        </authorList>
    </citation>
    <scope>NUCLEOTIDE SEQUENCE [LARGE SCALE GENOMIC DNA]</scope>
    <source>
        <strain evidence="2 3">DSM 4749</strain>
    </source>
</reference>
<organism evidence="2 3">
    <name type="scientific">Saccharococcus thermophilus</name>
    <dbReference type="NCBI Taxonomy" id="29396"/>
    <lineage>
        <taxon>Bacteria</taxon>
        <taxon>Bacillati</taxon>
        <taxon>Bacillota</taxon>
        <taxon>Bacilli</taxon>
        <taxon>Bacillales</taxon>
        <taxon>Anoxybacillaceae</taxon>
        <taxon>Saccharococcus</taxon>
    </lineage>
</organism>
<keyword evidence="1" id="KW-0472">Membrane</keyword>
<dbReference type="EMBL" id="JAASRS010000001">
    <property type="protein sequence ID" value="NIK16531.1"/>
    <property type="molecule type" value="Genomic_DNA"/>
</dbReference>
<sequence>MKQVKKAWLAFLSALLFLAGKLKWVLALLKFLKLSSLLSLFLSIGAYALVYGWKFAVVLALLTAYGQAIMGVYRSVLS</sequence>
<keyword evidence="3" id="KW-1185">Reference proteome</keyword>
<keyword evidence="1" id="KW-1133">Transmembrane helix</keyword>
<protein>
    <submittedName>
        <fullName evidence="2">CHASE2 domain-containing sensor protein</fullName>
    </submittedName>
</protein>
<evidence type="ECO:0000313" key="2">
    <source>
        <dbReference type="EMBL" id="NIK16531.1"/>
    </source>
</evidence>
<accession>A0A846MLL1</accession>
<proteinExistence type="predicted"/>
<dbReference type="AlphaFoldDB" id="A0A846MLL1"/>
<gene>
    <name evidence="2" type="ORF">BDD39_003041</name>
</gene>
<dbReference type="RefSeq" id="WP_166907063.1">
    <property type="nucleotide sequence ID" value="NZ_JAASRS010000001.1"/>
</dbReference>